<evidence type="ECO:0000313" key="3">
    <source>
        <dbReference type="Proteomes" id="UP000707071"/>
    </source>
</evidence>
<accession>A0A9P7QP84</accession>
<evidence type="ECO:0008006" key="4">
    <source>
        <dbReference type="Google" id="ProtNLM"/>
    </source>
</evidence>
<feature type="chain" id="PRO_5040300394" description="Cyanovirin-N domain-containing protein" evidence="1">
    <location>
        <begin position="17"/>
        <end position="120"/>
    </location>
</feature>
<keyword evidence="3" id="KW-1185">Reference proteome</keyword>
<evidence type="ECO:0000313" key="2">
    <source>
        <dbReference type="EMBL" id="KAG6303754.1"/>
    </source>
</evidence>
<organism evidence="2 3">
    <name type="scientific">Claviceps aff. purpurea</name>
    <dbReference type="NCBI Taxonomy" id="1967640"/>
    <lineage>
        <taxon>Eukaryota</taxon>
        <taxon>Fungi</taxon>
        <taxon>Dikarya</taxon>
        <taxon>Ascomycota</taxon>
        <taxon>Pezizomycotina</taxon>
        <taxon>Sordariomycetes</taxon>
        <taxon>Hypocreomycetidae</taxon>
        <taxon>Hypocreales</taxon>
        <taxon>Clavicipitaceae</taxon>
        <taxon>Claviceps</taxon>
    </lineage>
</organism>
<name>A0A9P7QP84_9HYPO</name>
<sequence>MHALSLLALLLPLAAGNKHYQCDCMSWTAGPGQNWIHDATLSHYVCHHYYTNDGIWNANSGLCLAKPGYKFDGQHWEDNCKDAISGFYPVVTDEYGNESLNRNTKLTAGASTGWCPDKLE</sequence>
<comment type="caution">
    <text evidence="2">The sequence shown here is derived from an EMBL/GenBank/DDBJ whole genome shotgun (WGS) entry which is preliminary data.</text>
</comment>
<evidence type="ECO:0000256" key="1">
    <source>
        <dbReference type="SAM" id="SignalP"/>
    </source>
</evidence>
<feature type="signal peptide" evidence="1">
    <location>
        <begin position="1"/>
        <end position="16"/>
    </location>
</feature>
<dbReference type="AlphaFoldDB" id="A0A9P7QP84"/>
<protein>
    <recommendedName>
        <fullName evidence="4">Cyanovirin-N domain-containing protein</fullName>
    </recommendedName>
</protein>
<reference evidence="2 3" key="1">
    <citation type="journal article" date="2020" name="bioRxiv">
        <title>Whole genome comparisons of ergot fungi reveals the divergence and evolution of species within the genus Claviceps are the result of varying mechanisms driving genome evolution and host range expansion.</title>
        <authorList>
            <person name="Wyka S.A."/>
            <person name="Mondo S.J."/>
            <person name="Liu M."/>
            <person name="Dettman J."/>
            <person name="Nalam V."/>
            <person name="Broders K.D."/>
        </authorList>
    </citation>
    <scope>NUCLEOTIDE SEQUENCE [LARGE SCALE GENOMIC DNA]</scope>
    <source>
        <strain evidence="2 3">Clav52</strain>
    </source>
</reference>
<keyword evidence="1" id="KW-0732">Signal</keyword>
<dbReference type="EMBL" id="SRRH01000005">
    <property type="protein sequence ID" value="KAG6303754.1"/>
    <property type="molecule type" value="Genomic_DNA"/>
</dbReference>
<dbReference type="Proteomes" id="UP000707071">
    <property type="component" value="Unassembled WGS sequence"/>
</dbReference>
<gene>
    <name evidence="2" type="ORF">E4U09_005793</name>
</gene>
<proteinExistence type="predicted"/>